<gene>
    <name evidence="2" type="ORF">B0H17DRAFT_1142867</name>
</gene>
<comment type="caution">
    <text evidence="2">The sequence shown here is derived from an EMBL/GenBank/DDBJ whole genome shotgun (WGS) entry which is preliminary data.</text>
</comment>
<dbReference type="Proteomes" id="UP001221757">
    <property type="component" value="Unassembled WGS sequence"/>
</dbReference>
<feature type="region of interest" description="Disordered" evidence="1">
    <location>
        <begin position="126"/>
        <end position="151"/>
    </location>
</feature>
<dbReference type="EMBL" id="JARKIE010000203">
    <property type="protein sequence ID" value="KAJ7667286.1"/>
    <property type="molecule type" value="Genomic_DNA"/>
</dbReference>
<sequence length="151" mass="16987">MHPRERRHPDDAHTHPVSSSTCLSSFFSRVESLHKIPGPILGATYSWMSTQNSSQAMSRICKLPLELQEILSMQLHNSEARKRRGVWGVRVITIFSEWRCSSAQEGNFSGSEIQRPPCDMGLSTIKSVSHQQPESRRTPTMQLDAGGKKNL</sequence>
<protein>
    <submittedName>
        <fullName evidence="2">Uncharacterized protein</fullName>
    </submittedName>
</protein>
<organism evidence="2 3">
    <name type="scientific">Mycena rosella</name>
    <name type="common">Pink bonnet</name>
    <name type="synonym">Agaricus rosellus</name>
    <dbReference type="NCBI Taxonomy" id="1033263"/>
    <lineage>
        <taxon>Eukaryota</taxon>
        <taxon>Fungi</taxon>
        <taxon>Dikarya</taxon>
        <taxon>Basidiomycota</taxon>
        <taxon>Agaricomycotina</taxon>
        <taxon>Agaricomycetes</taxon>
        <taxon>Agaricomycetidae</taxon>
        <taxon>Agaricales</taxon>
        <taxon>Marasmiineae</taxon>
        <taxon>Mycenaceae</taxon>
        <taxon>Mycena</taxon>
    </lineage>
</organism>
<evidence type="ECO:0000313" key="3">
    <source>
        <dbReference type="Proteomes" id="UP001221757"/>
    </source>
</evidence>
<dbReference type="AlphaFoldDB" id="A0AAD7G8Z0"/>
<accession>A0AAD7G8Z0</accession>
<proteinExistence type="predicted"/>
<evidence type="ECO:0000313" key="2">
    <source>
        <dbReference type="EMBL" id="KAJ7667286.1"/>
    </source>
</evidence>
<reference evidence="2" key="1">
    <citation type="submission" date="2023-03" db="EMBL/GenBank/DDBJ databases">
        <title>Massive genome expansion in bonnet fungi (Mycena s.s.) driven by repeated elements and novel gene families across ecological guilds.</title>
        <authorList>
            <consortium name="Lawrence Berkeley National Laboratory"/>
            <person name="Harder C.B."/>
            <person name="Miyauchi S."/>
            <person name="Viragh M."/>
            <person name="Kuo A."/>
            <person name="Thoen E."/>
            <person name="Andreopoulos B."/>
            <person name="Lu D."/>
            <person name="Skrede I."/>
            <person name="Drula E."/>
            <person name="Henrissat B."/>
            <person name="Morin E."/>
            <person name="Kohler A."/>
            <person name="Barry K."/>
            <person name="LaButti K."/>
            <person name="Morin E."/>
            <person name="Salamov A."/>
            <person name="Lipzen A."/>
            <person name="Mereny Z."/>
            <person name="Hegedus B."/>
            <person name="Baldrian P."/>
            <person name="Stursova M."/>
            <person name="Weitz H."/>
            <person name="Taylor A."/>
            <person name="Grigoriev I.V."/>
            <person name="Nagy L.G."/>
            <person name="Martin F."/>
            <person name="Kauserud H."/>
        </authorList>
    </citation>
    <scope>NUCLEOTIDE SEQUENCE</scope>
    <source>
        <strain evidence="2">CBHHK067</strain>
    </source>
</reference>
<feature type="region of interest" description="Disordered" evidence="1">
    <location>
        <begin position="1"/>
        <end position="20"/>
    </location>
</feature>
<name>A0AAD7G8Z0_MYCRO</name>
<evidence type="ECO:0000256" key="1">
    <source>
        <dbReference type="SAM" id="MobiDB-lite"/>
    </source>
</evidence>
<keyword evidence="3" id="KW-1185">Reference proteome</keyword>